<accession>A0ABS6DPH8</accession>
<dbReference type="PROSITE" id="PS00211">
    <property type="entry name" value="ABC_TRANSPORTER_1"/>
    <property type="match status" value="1"/>
</dbReference>
<organism evidence="4 5">
    <name type="scientific">Mycoplasma zalophi</name>
    <dbReference type="NCBI Taxonomy" id="191287"/>
    <lineage>
        <taxon>Bacteria</taxon>
        <taxon>Bacillati</taxon>
        <taxon>Mycoplasmatota</taxon>
        <taxon>Mollicutes</taxon>
        <taxon>Mycoplasmataceae</taxon>
        <taxon>Mycoplasma</taxon>
    </lineage>
</organism>
<feature type="domain" description="ABC transporter" evidence="3">
    <location>
        <begin position="255"/>
        <end position="506"/>
    </location>
</feature>
<dbReference type="SMART" id="SM00382">
    <property type="entry name" value="AAA"/>
    <property type="match status" value="1"/>
</dbReference>
<keyword evidence="5" id="KW-1185">Reference proteome</keyword>
<dbReference type="RefSeq" id="WP_216488607.1">
    <property type="nucleotide sequence ID" value="NZ_JAHMHH010000001.1"/>
</dbReference>
<evidence type="ECO:0000313" key="4">
    <source>
        <dbReference type="EMBL" id="MBU4692224.1"/>
    </source>
</evidence>
<gene>
    <name evidence="4" type="ORF">KQ875_01270</name>
</gene>
<dbReference type="InterPro" id="IPR017871">
    <property type="entry name" value="ABC_transporter-like_CS"/>
</dbReference>
<evidence type="ECO:0000259" key="3">
    <source>
        <dbReference type="PROSITE" id="PS50893"/>
    </source>
</evidence>
<dbReference type="CDD" id="cd03216">
    <property type="entry name" value="ABC_Carb_Monos_I"/>
    <property type="match status" value="1"/>
</dbReference>
<dbReference type="InterPro" id="IPR003593">
    <property type="entry name" value="AAA+_ATPase"/>
</dbReference>
<evidence type="ECO:0000313" key="5">
    <source>
        <dbReference type="Proteomes" id="UP000718793"/>
    </source>
</evidence>
<keyword evidence="2 4" id="KW-0067">ATP-binding</keyword>
<dbReference type="PANTHER" id="PTHR43790">
    <property type="entry name" value="CARBOHYDRATE TRANSPORT ATP-BINDING PROTEIN MG119-RELATED"/>
    <property type="match status" value="1"/>
</dbReference>
<sequence length="513" mass="57532">MYAIEFENITKEFPGIIANKDISFRVKKGTIHALIGENGAGKSTLMSILFGLYEPTKGLIKINEEYVNIKNPNMANNLGIGMVHQHFKLVKIYSNLENIILGAEFQKAGGFIDKNKSREKIEIIQKKFNLHFKLDALSGKSSIPVQQKVEIMKMLYRDNDILIFDEPTAVLTDDEIAGLLQTMKLFREQGKTIIFISHKLKEVKEIADTATVIRHGQVVLNCDVKETSIEQLAQAMVGGNLEEVTNTNNDFDQENTVLEVTNVNTKGQKPLNNINLKVHRGEILAIAGIEGNGQTQIEQLISGVLKPTTGSIKLISPKTNELIDITHLNTLKRSKLNLSYVPTDRHAHGLVLDYNIKMNLVLRRLWDKTYQKFGIFKSKNISKITNDIIEKYDVRGTRNGISQARSLSGGNQQKFIVGREMSHDHDFIIVMQPTRGLDVGAIKNIHERLLKEKVAGKGILLISYELDEILALADTIAIVNKGSIVKQSLAKDITRQEIGLYMSDSFEKESEVN</sequence>
<keyword evidence="1" id="KW-0547">Nucleotide-binding</keyword>
<dbReference type="EMBL" id="JAHMHH010000001">
    <property type="protein sequence ID" value="MBU4692224.1"/>
    <property type="molecule type" value="Genomic_DNA"/>
</dbReference>
<dbReference type="Pfam" id="PF00005">
    <property type="entry name" value="ABC_tran"/>
    <property type="match status" value="2"/>
</dbReference>
<protein>
    <submittedName>
        <fullName evidence="4">ABC transporter ATP-binding protein</fullName>
    </submittedName>
</protein>
<reference evidence="4" key="1">
    <citation type="submission" date="2021-06" db="EMBL/GenBank/DDBJ databases">
        <title>Novel Mycoplasma species detected in California sea lions (Zalophus californianus) from the USA.</title>
        <authorList>
            <person name="Volokhov D.V."/>
            <person name="Furtak V.A."/>
            <person name="Zagorodnyaya T.A."/>
        </authorList>
    </citation>
    <scope>NUCLEOTIDE SEQUENCE [LARGE SCALE GENOMIC DNA]</scope>
    <source>
        <strain evidence="4">CSL 5346</strain>
    </source>
</reference>
<dbReference type="Proteomes" id="UP000718793">
    <property type="component" value="Unassembled WGS sequence"/>
</dbReference>
<dbReference type="PANTHER" id="PTHR43790:SF4">
    <property type="entry name" value="GUANOSINE IMPORT ATP-BINDING PROTEIN NUPO"/>
    <property type="match status" value="1"/>
</dbReference>
<evidence type="ECO:0000256" key="2">
    <source>
        <dbReference type="ARBA" id="ARBA00022840"/>
    </source>
</evidence>
<evidence type="ECO:0000256" key="1">
    <source>
        <dbReference type="ARBA" id="ARBA00022741"/>
    </source>
</evidence>
<dbReference type="InterPro" id="IPR050107">
    <property type="entry name" value="ABC_carbohydrate_import_ATPase"/>
</dbReference>
<dbReference type="CDD" id="cd03215">
    <property type="entry name" value="ABC_Carb_Monos_II"/>
    <property type="match status" value="1"/>
</dbReference>
<dbReference type="GO" id="GO:0005524">
    <property type="term" value="F:ATP binding"/>
    <property type="evidence" value="ECO:0007669"/>
    <property type="project" value="UniProtKB-KW"/>
</dbReference>
<feature type="domain" description="ABC transporter" evidence="3">
    <location>
        <begin position="4"/>
        <end position="240"/>
    </location>
</feature>
<name>A0ABS6DPH8_9MOLU</name>
<proteinExistence type="predicted"/>
<dbReference type="PROSITE" id="PS50893">
    <property type="entry name" value="ABC_TRANSPORTER_2"/>
    <property type="match status" value="2"/>
</dbReference>
<comment type="caution">
    <text evidence="4">The sequence shown here is derived from an EMBL/GenBank/DDBJ whole genome shotgun (WGS) entry which is preliminary data.</text>
</comment>
<dbReference type="InterPro" id="IPR003439">
    <property type="entry name" value="ABC_transporter-like_ATP-bd"/>
</dbReference>